<dbReference type="Proteomes" id="UP000061348">
    <property type="component" value="Unassembled WGS sequence"/>
</dbReference>
<dbReference type="CDD" id="cd00796">
    <property type="entry name" value="INT_Rci_Hp1_C"/>
    <property type="match status" value="1"/>
</dbReference>
<proteinExistence type="inferred from homology"/>
<evidence type="ECO:0000259" key="5">
    <source>
        <dbReference type="PROSITE" id="PS51898"/>
    </source>
</evidence>
<dbReference type="AlphaFoldDB" id="A0A120FYH1"/>
<dbReference type="PROSITE" id="PS51898">
    <property type="entry name" value="TYR_RECOMBINASE"/>
    <property type="match status" value="1"/>
</dbReference>
<dbReference type="PANTHER" id="PTHR30349:SF41">
    <property type="entry name" value="INTEGRASE_RECOMBINASE PROTEIN MJ0367-RELATED"/>
    <property type="match status" value="1"/>
</dbReference>
<organism evidence="6 7">
    <name type="scientific">Pseudomonas fluorescens</name>
    <dbReference type="NCBI Taxonomy" id="294"/>
    <lineage>
        <taxon>Bacteria</taxon>
        <taxon>Pseudomonadati</taxon>
        <taxon>Pseudomonadota</taxon>
        <taxon>Gammaproteobacteria</taxon>
        <taxon>Pseudomonadales</taxon>
        <taxon>Pseudomonadaceae</taxon>
        <taxon>Pseudomonas</taxon>
    </lineage>
</organism>
<comment type="caution">
    <text evidence="6">The sequence shown here is derived from an EMBL/GenBank/DDBJ whole genome shotgun (WGS) entry which is preliminary data.</text>
</comment>
<dbReference type="EMBL" id="LCYA01000289">
    <property type="protein sequence ID" value="KWV73074.1"/>
    <property type="molecule type" value="Genomic_DNA"/>
</dbReference>
<evidence type="ECO:0000313" key="7">
    <source>
        <dbReference type="Proteomes" id="UP000061348"/>
    </source>
</evidence>
<dbReference type="SUPFAM" id="SSF56349">
    <property type="entry name" value="DNA breaking-rejoining enzymes"/>
    <property type="match status" value="1"/>
</dbReference>
<gene>
    <name evidence="6" type="primary">xerC_10</name>
    <name evidence="6" type="ORF">PFLmoz3_06194</name>
</gene>
<dbReference type="GO" id="GO:0003677">
    <property type="term" value="F:DNA binding"/>
    <property type="evidence" value="ECO:0007669"/>
    <property type="project" value="UniProtKB-KW"/>
</dbReference>
<dbReference type="InterPro" id="IPR010998">
    <property type="entry name" value="Integrase_recombinase_N"/>
</dbReference>
<dbReference type="InterPro" id="IPR011010">
    <property type="entry name" value="DNA_brk_join_enz"/>
</dbReference>
<dbReference type="Gene3D" id="1.10.443.10">
    <property type="entry name" value="Intergrase catalytic core"/>
    <property type="match status" value="1"/>
</dbReference>
<keyword evidence="2" id="KW-0229">DNA integration</keyword>
<sequence>MANFRLLPSGNWNAQVRVKGKSPQSKTFSTKAEAESWAKQIEAMTMDRKHHTIYTLGMTYCETMLKGKGSYEHALKIVEHLGRHFTQPIHEITPQMINDFKIMRLKTVKPSTCRTQLAFMSRFYRFAKRGLLIDIHNPVSDIALPKPDRSSDKVISASELERLLAKLSPIMKPIVELAYETAMRRSEILKLTKDCLHLKERIADVIDGKNGTRSVPLTHRAVEILELAQLCATVARYPHGMVFTVTPHAVSQAVRLARVKAGLDSSVRLHQLRHTRITNVAKKGFNNAQIMIVSGHRDTRSVARYSHLNVRDVLHLID</sequence>
<evidence type="ECO:0000256" key="3">
    <source>
        <dbReference type="ARBA" id="ARBA00023125"/>
    </source>
</evidence>
<dbReference type="Pfam" id="PF00589">
    <property type="entry name" value="Phage_integrase"/>
    <property type="match status" value="1"/>
</dbReference>
<protein>
    <submittedName>
        <fullName evidence="6">Tyrosine recombinase XerC</fullName>
    </submittedName>
</protein>
<reference evidence="6 7" key="1">
    <citation type="submission" date="2015-05" db="EMBL/GenBank/DDBJ databases">
        <title>A genomic and transcriptomic approach to investigate the blue pigment phenotype in Pseudomonas fluorescens.</title>
        <authorList>
            <person name="Andreani N.A."/>
            <person name="Cardazzo B."/>
        </authorList>
    </citation>
    <scope>NUCLEOTIDE SEQUENCE [LARGE SCALE GENOMIC DNA]</scope>
    <source>
        <strain evidence="6 7">Ps_22</strain>
    </source>
</reference>
<dbReference type="Gene3D" id="1.10.150.130">
    <property type="match status" value="1"/>
</dbReference>
<dbReference type="InterPro" id="IPR013762">
    <property type="entry name" value="Integrase-like_cat_sf"/>
</dbReference>
<evidence type="ECO:0000256" key="2">
    <source>
        <dbReference type="ARBA" id="ARBA00022908"/>
    </source>
</evidence>
<keyword evidence="3" id="KW-0238">DNA-binding</keyword>
<dbReference type="PANTHER" id="PTHR30349">
    <property type="entry name" value="PHAGE INTEGRASE-RELATED"/>
    <property type="match status" value="1"/>
</dbReference>
<evidence type="ECO:0000256" key="1">
    <source>
        <dbReference type="ARBA" id="ARBA00008857"/>
    </source>
</evidence>
<keyword evidence="4" id="KW-0233">DNA recombination</keyword>
<dbReference type="InterPro" id="IPR018247">
    <property type="entry name" value="EF_Hand_1_Ca_BS"/>
</dbReference>
<name>A0A120FYH1_PSEFL</name>
<dbReference type="InterPro" id="IPR002104">
    <property type="entry name" value="Integrase_catalytic"/>
</dbReference>
<evidence type="ECO:0000313" key="6">
    <source>
        <dbReference type="EMBL" id="KWV73074.1"/>
    </source>
</evidence>
<dbReference type="GO" id="GO:0015074">
    <property type="term" value="P:DNA integration"/>
    <property type="evidence" value="ECO:0007669"/>
    <property type="project" value="UniProtKB-KW"/>
</dbReference>
<dbReference type="PROSITE" id="PS00018">
    <property type="entry name" value="EF_HAND_1"/>
    <property type="match status" value="1"/>
</dbReference>
<dbReference type="RefSeq" id="WP_060765425.1">
    <property type="nucleotide sequence ID" value="NZ_LCYA01000289.1"/>
</dbReference>
<comment type="similarity">
    <text evidence="1">Belongs to the 'phage' integrase family.</text>
</comment>
<evidence type="ECO:0000256" key="4">
    <source>
        <dbReference type="ARBA" id="ARBA00023172"/>
    </source>
</evidence>
<dbReference type="PATRIC" id="fig|294.194.peg.6887"/>
<accession>A0A120FYH1</accession>
<dbReference type="GO" id="GO:0006310">
    <property type="term" value="P:DNA recombination"/>
    <property type="evidence" value="ECO:0007669"/>
    <property type="project" value="UniProtKB-KW"/>
</dbReference>
<feature type="domain" description="Tyr recombinase" evidence="5">
    <location>
        <begin position="150"/>
        <end position="318"/>
    </location>
</feature>
<dbReference type="InterPro" id="IPR050090">
    <property type="entry name" value="Tyrosine_recombinase_XerCD"/>
</dbReference>